<evidence type="ECO:0000313" key="2">
    <source>
        <dbReference type="EMBL" id="KAL0568494.1"/>
    </source>
</evidence>
<feature type="region of interest" description="Disordered" evidence="1">
    <location>
        <begin position="242"/>
        <end position="265"/>
    </location>
</feature>
<feature type="compositionally biased region" description="Basic and acidic residues" evidence="1">
    <location>
        <begin position="148"/>
        <end position="165"/>
    </location>
</feature>
<proteinExistence type="predicted"/>
<comment type="caution">
    <text evidence="2">The sequence shown here is derived from an EMBL/GenBank/DDBJ whole genome shotgun (WGS) entry which is preliminary data.</text>
</comment>
<dbReference type="Proteomes" id="UP001465976">
    <property type="component" value="Unassembled WGS sequence"/>
</dbReference>
<sequence>MVSALNDHKADESLVPGQNGAHAGDTSSERTARDGEVTMTLVTAASEQTQEADEAREGAAGHPDIVLPAKPTSDALEETGEPARIEPSDRDDDVGAGTAAEVAEERLDISSAKLTASAGGGNAEERSDFVEPTIDVSDAPEQTSSSHEGVEGQRSGGHDAEKIQDDAGVPEPGLQEDRNETNPSPCPKDTVWVEDEIICMQGDGSNFELSDISESNDEVKCDSDTDGDNEVAVAAGLKRNTCLQRSQPQAKASRRTGMIMKKKKS</sequence>
<feature type="compositionally biased region" description="Polar residues" evidence="1">
    <location>
        <begin position="40"/>
        <end position="49"/>
    </location>
</feature>
<evidence type="ECO:0000256" key="1">
    <source>
        <dbReference type="SAM" id="MobiDB-lite"/>
    </source>
</evidence>
<feature type="region of interest" description="Disordered" evidence="1">
    <location>
        <begin position="1"/>
        <end position="190"/>
    </location>
</feature>
<feature type="compositionally biased region" description="Basic and acidic residues" evidence="1">
    <location>
        <begin position="1"/>
        <end position="12"/>
    </location>
</feature>
<accession>A0ABR3F0B4</accession>
<dbReference type="EMBL" id="JBAHYK010001326">
    <property type="protein sequence ID" value="KAL0568494.1"/>
    <property type="molecule type" value="Genomic_DNA"/>
</dbReference>
<protein>
    <submittedName>
        <fullName evidence="2">Uncharacterized protein</fullName>
    </submittedName>
</protein>
<evidence type="ECO:0000313" key="3">
    <source>
        <dbReference type="Proteomes" id="UP001465976"/>
    </source>
</evidence>
<gene>
    <name evidence="2" type="ORF">V5O48_013494</name>
</gene>
<keyword evidence="3" id="KW-1185">Reference proteome</keyword>
<feature type="compositionally biased region" description="Basic and acidic residues" evidence="1">
    <location>
        <begin position="27"/>
        <end position="36"/>
    </location>
</feature>
<name>A0ABR3F0B4_9AGAR</name>
<reference evidence="2 3" key="1">
    <citation type="submission" date="2024-02" db="EMBL/GenBank/DDBJ databases">
        <title>A draft genome for the cacao thread blight pathogen Marasmius crinis-equi.</title>
        <authorList>
            <person name="Cohen S.P."/>
            <person name="Baruah I.K."/>
            <person name="Amoako-Attah I."/>
            <person name="Bukari Y."/>
            <person name="Meinhardt L.W."/>
            <person name="Bailey B.A."/>
        </authorList>
    </citation>
    <scope>NUCLEOTIDE SEQUENCE [LARGE SCALE GENOMIC DNA]</scope>
    <source>
        <strain evidence="2 3">GH-76</strain>
    </source>
</reference>
<organism evidence="2 3">
    <name type="scientific">Marasmius crinis-equi</name>
    <dbReference type="NCBI Taxonomy" id="585013"/>
    <lineage>
        <taxon>Eukaryota</taxon>
        <taxon>Fungi</taxon>
        <taxon>Dikarya</taxon>
        <taxon>Basidiomycota</taxon>
        <taxon>Agaricomycotina</taxon>
        <taxon>Agaricomycetes</taxon>
        <taxon>Agaricomycetidae</taxon>
        <taxon>Agaricales</taxon>
        <taxon>Marasmiineae</taxon>
        <taxon>Marasmiaceae</taxon>
        <taxon>Marasmius</taxon>
    </lineage>
</organism>